<dbReference type="InterPro" id="IPR036388">
    <property type="entry name" value="WH-like_DNA-bd_sf"/>
</dbReference>
<evidence type="ECO:0000256" key="5">
    <source>
        <dbReference type="ARBA" id="ARBA00023163"/>
    </source>
</evidence>
<name>A0A5C7C6M0_SERMA</name>
<dbReference type="SUPFAM" id="SSF53850">
    <property type="entry name" value="Periplasmic binding protein-like II"/>
    <property type="match status" value="1"/>
</dbReference>
<dbReference type="GO" id="GO:0043565">
    <property type="term" value="F:sequence-specific DNA binding"/>
    <property type="evidence" value="ECO:0007669"/>
    <property type="project" value="TreeGrafter"/>
</dbReference>
<keyword evidence="2" id="KW-0678">Repressor</keyword>
<accession>A0A5C7C6M0</accession>
<evidence type="ECO:0000256" key="3">
    <source>
        <dbReference type="ARBA" id="ARBA00023015"/>
    </source>
</evidence>
<dbReference type="GO" id="GO:0006351">
    <property type="term" value="P:DNA-templated transcription"/>
    <property type="evidence" value="ECO:0007669"/>
    <property type="project" value="TreeGrafter"/>
</dbReference>
<dbReference type="Proteomes" id="UP000321126">
    <property type="component" value="Unassembled WGS sequence"/>
</dbReference>
<evidence type="ECO:0000256" key="2">
    <source>
        <dbReference type="ARBA" id="ARBA00022491"/>
    </source>
</evidence>
<dbReference type="InterPro" id="IPR058163">
    <property type="entry name" value="LysR-type_TF_proteobact-type"/>
</dbReference>
<keyword evidence="3" id="KW-0805">Transcription regulation</keyword>
<dbReference type="AlphaFoldDB" id="A0A5C7C6M0"/>
<comment type="caution">
    <text evidence="8">The sequence shown here is derived from an EMBL/GenBank/DDBJ whole genome shotgun (WGS) entry which is preliminary data.</text>
</comment>
<gene>
    <name evidence="7" type="ORF">E0L31_16385</name>
    <name evidence="8" type="ORF">FOT62_17280</name>
</gene>
<dbReference type="SUPFAM" id="SSF46785">
    <property type="entry name" value="Winged helix' DNA-binding domain"/>
    <property type="match status" value="1"/>
</dbReference>
<evidence type="ECO:0000256" key="4">
    <source>
        <dbReference type="ARBA" id="ARBA00023125"/>
    </source>
</evidence>
<dbReference type="RefSeq" id="WP_089184982.1">
    <property type="nucleotide sequence ID" value="NZ_JAWQEJ010000007.1"/>
</dbReference>
<evidence type="ECO:0000259" key="6">
    <source>
        <dbReference type="PROSITE" id="PS50931"/>
    </source>
</evidence>
<dbReference type="InterPro" id="IPR036390">
    <property type="entry name" value="WH_DNA-bd_sf"/>
</dbReference>
<dbReference type="Gene3D" id="1.10.10.10">
    <property type="entry name" value="Winged helix-like DNA-binding domain superfamily/Winged helix DNA-binding domain"/>
    <property type="match status" value="1"/>
</dbReference>
<sequence length="296" mass="33411">MIDFNEMVMFARVVECGGFLSASKKFGIPKSTLSRRISNLEKRLNVRLIQRSTRNLMVTDIGKEYFQYCLQMISTAEKAECLIINKSEKPTGKIKLTCSNILLDLGLTEVLARFMLQYPKVNLHVKIFNRNVDIISEGYDLSLKLIADEPKNSNLVMRRICAVPTAFMVSPSAAIQYQSINTPEDLSSLPTVGWLSTHLQAAWTFQQADREVKINNESRMVCDDIRLIKESIVKGVGVGCLPLKLARQELLDGSLKTLLDDWTLEQHKIVAFYPSRQGLPPSVRALIDFIVDELAE</sequence>
<dbReference type="Gene3D" id="3.40.190.290">
    <property type="match status" value="1"/>
</dbReference>
<comment type="similarity">
    <text evidence="1">Belongs to the LysR transcriptional regulatory family.</text>
</comment>
<dbReference type="EMBL" id="SPSG01002119">
    <property type="protein sequence ID" value="TFU91710.1"/>
    <property type="molecule type" value="Genomic_DNA"/>
</dbReference>
<evidence type="ECO:0000313" key="9">
    <source>
        <dbReference type="Proteomes" id="UP000298510"/>
    </source>
</evidence>
<dbReference type="InterPro" id="IPR000847">
    <property type="entry name" value="LysR_HTH_N"/>
</dbReference>
<feature type="domain" description="HTH lysR-type" evidence="6">
    <location>
        <begin position="2"/>
        <end position="59"/>
    </location>
</feature>
<dbReference type="Pfam" id="PF00126">
    <property type="entry name" value="HTH_1"/>
    <property type="match status" value="1"/>
</dbReference>
<dbReference type="EMBL" id="VOUQ01000009">
    <property type="protein sequence ID" value="TXE31267.1"/>
    <property type="molecule type" value="Genomic_DNA"/>
</dbReference>
<dbReference type="FunFam" id="1.10.10.10:FF:000001">
    <property type="entry name" value="LysR family transcriptional regulator"/>
    <property type="match status" value="1"/>
</dbReference>
<dbReference type="PANTHER" id="PTHR30537:SF31">
    <property type="entry name" value="TRANSCRIPTIONAL REGULATOR, LYSR FAMILY"/>
    <property type="match status" value="1"/>
</dbReference>
<protein>
    <submittedName>
        <fullName evidence="8">LysR family transcriptional regulator</fullName>
    </submittedName>
</protein>
<keyword evidence="5" id="KW-0804">Transcription</keyword>
<dbReference type="GO" id="GO:0003700">
    <property type="term" value="F:DNA-binding transcription factor activity"/>
    <property type="evidence" value="ECO:0007669"/>
    <property type="project" value="InterPro"/>
</dbReference>
<evidence type="ECO:0000256" key="1">
    <source>
        <dbReference type="ARBA" id="ARBA00009437"/>
    </source>
</evidence>
<dbReference type="PANTHER" id="PTHR30537">
    <property type="entry name" value="HTH-TYPE TRANSCRIPTIONAL REGULATOR"/>
    <property type="match status" value="1"/>
</dbReference>
<dbReference type="Pfam" id="PF03466">
    <property type="entry name" value="LysR_substrate"/>
    <property type="match status" value="1"/>
</dbReference>
<keyword evidence="4" id="KW-0238">DNA-binding</keyword>
<organism evidence="8 10">
    <name type="scientific">Serratia marcescens</name>
    <dbReference type="NCBI Taxonomy" id="615"/>
    <lineage>
        <taxon>Bacteria</taxon>
        <taxon>Pseudomonadati</taxon>
        <taxon>Pseudomonadota</taxon>
        <taxon>Gammaproteobacteria</taxon>
        <taxon>Enterobacterales</taxon>
        <taxon>Yersiniaceae</taxon>
        <taxon>Serratia</taxon>
    </lineage>
</organism>
<dbReference type="PROSITE" id="PS50931">
    <property type="entry name" value="HTH_LYSR"/>
    <property type="match status" value="1"/>
</dbReference>
<dbReference type="InterPro" id="IPR005119">
    <property type="entry name" value="LysR_subst-bd"/>
</dbReference>
<evidence type="ECO:0000313" key="7">
    <source>
        <dbReference type="EMBL" id="TFU91710.1"/>
    </source>
</evidence>
<reference evidence="8 10" key="2">
    <citation type="submission" date="2019-07" db="EMBL/GenBank/DDBJ databases">
        <title>Serratia strains were isolated from fresh produce.</title>
        <authorList>
            <person name="Cho G.-S."/>
            <person name="Stein M."/>
            <person name="Lee W."/>
            <person name="Suh S.H."/>
            <person name="Franz C.M.A.P."/>
        </authorList>
    </citation>
    <scope>NUCLEOTIDE SEQUENCE [LARGE SCALE GENOMIC DNA]</scope>
    <source>
        <strain evidence="8 10">S16</strain>
    </source>
</reference>
<reference evidence="7 9" key="1">
    <citation type="submission" date="2019-03" db="EMBL/GenBank/DDBJ databases">
        <title>Serratia marcescens strain N2 draft genome.</title>
        <authorList>
            <person name="Yassin A."/>
            <person name="El-Kenawy N."/>
            <person name="Youssef N.H."/>
        </authorList>
    </citation>
    <scope>NUCLEOTIDE SEQUENCE [LARGE SCALE GENOMIC DNA]</scope>
    <source>
        <strain evidence="7 9">N2</strain>
    </source>
</reference>
<proteinExistence type="inferred from homology"/>
<evidence type="ECO:0000313" key="8">
    <source>
        <dbReference type="EMBL" id="TXE31267.1"/>
    </source>
</evidence>
<evidence type="ECO:0000313" key="10">
    <source>
        <dbReference type="Proteomes" id="UP000321126"/>
    </source>
</evidence>